<feature type="repeat" description="ANK" evidence="3">
    <location>
        <begin position="148"/>
        <end position="180"/>
    </location>
</feature>
<dbReference type="EMBL" id="VLLB01000001">
    <property type="protein sequence ID" value="TWI69159.1"/>
    <property type="molecule type" value="Genomic_DNA"/>
</dbReference>
<evidence type="ECO:0000313" key="5">
    <source>
        <dbReference type="Proteomes" id="UP000318431"/>
    </source>
</evidence>
<keyword evidence="1" id="KW-0677">Repeat</keyword>
<evidence type="ECO:0000256" key="1">
    <source>
        <dbReference type="ARBA" id="ARBA00022737"/>
    </source>
</evidence>
<keyword evidence="2 3" id="KW-0040">ANK repeat</keyword>
<comment type="caution">
    <text evidence="4">The sequence shown here is derived from an EMBL/GenBank/DDBJ whole genome shotgun (WGS) entry which is preliminary data.</text>
</comment>
<dbReference type="PANTHER" id="PTHR24124">
    <property type="entry name" value="ANKYRIN REPEAT FAMILY A"/>
    <property type="match status" value="1"/>
</dbReference>
<dbReference type="InterPro" id="IPR036770">
    <property type="entry name" value="Ankyrin_rpt-contain_sf"/>
</dbReference>
<accession>A0A562RJB0</accession>
<dbReference type="PROSITE" id="PS50297">
    <property type="entry name" value="ANK_REP_REGION"/>
    <property type="match status" value="3"/>
</dbReference>
<dbReference type="Gene3D" id="1.25.40.20">
    <property type="entry name" value="Ankyrin repeat-containing domain"/>
    <property type="match status" value="1"/>
</dbReference>
<dbReference type="Proteomes" id="UP000318431">
    <property type="component" value="Unassembled WGS sequence"/>
</dbReference>
<dbReference type="Pfam" id="PF12796">
    <property type="entry name" value="Ank_2"/>
    <property type="match status" value="2"/>
</dbReference>
<dbReference type="InterPro" id="IPR002110">
    <property type="entry name" value="Ankyrin_rpt"/>
</dbReference>
<gene>
    <name evidence="4" type="ORF">IP91_00225</name>
</gene>
<dbReference type="PANTHER" id="PTHR24124:SF14">
    <property type="entry name" value="CHROMOSOME UNDETERMINED SCAFFOLD_25, WHOLE GENOME SHOTGUN SEQUENCE"/>
    <property type="match status" value="1"/>
</dbReference>
<feature type="repeat" description="ANK" evidence="3">
    <location>
        <begin position="181"/>
        <end position="213"/>
    </location>
</feature>
<dbReference type="GO" id="GO:0010468">
    <property type="term" value="P:regulation of gene expression"/>
    <property type="evidence" value="ECO:0007669"/>
    <property type="project" value="TreeGrafter"/>
</dbReference>
<keyword evidence="5" id="KW-1185">Reference proteome</keyword>
<dbReference type="PROSITE" id="PS50088">
    <property type="entry name" value="ANK_REPEAT"/>
    <property type="match status" value="3"/>
</dbReference>
<dbReference type="RefSeq" id="WP_229473724.1">
    <property type="nucleotide sequence ID" value="NZ_VLLB01000001.1"/>
</dbReference>
<dbReference type="PRINTS" id="PR01415">
    <property type="entry name" value="ANKYRIN"/>
</dbReference>
<reference evidence="4 5" key="1">
    <citation type="journal article" date="2015" name="Stand. Genomic Sci.">
        <title>Genomic Encyclopedia of Bacterial and Archaeal Type Strains, Phase III: the genomes of soil and plant-associated and newly described type strains.</title>
        <authorList>
            <person name="Whitman W.B."/>
            <person name="Woyke T."/>
            <person name="Klenk H.P."/>
            <person name="Zhou Y."/>
            <person name="Lilburn T.G."/>
            <person name="Beck B.J."/>
            <person name="De Vos P."/>
            <person name="Vandamme P."/>
            <person name="Eisen J.A."/>
            <person name="Garrity G."/>
            <person name="Hugenholtz P."/>
            <person name="Kyrpides N.C."/>
        </authorList>
    </citation>
    <scope>NUCLEOTIDE SEQUENCE [LARGE SCALE GENOMIC DNA]</scope>
    <source>
        <strain evidence="4 5">CGMCC 1.10822</strain>
    </source>
</reference>
<dbReference type="AlphaFoldDB" id="A0A562RJB0"/>
<sequence length="246" mass="26830">MRLSPRGLARRWRQLKGRLRARFTIRLGAIAMAVASVTGMTPVVAQTTEADAVSFFRAAQVDNAGRIRPLLSRGLDPNVRDPVRGETGMIVALRYDAMEVFQLLLSQPKTDLDAKAANGDTALMMAAYRKNLPAVQALIAKGAQVNRPGFTALHYAAAAGALDVMRLLLDQHAYIDAESPSGVTPLMLAAREGQEDAVKLLLEEGADATLRDGGFHIDAAEFADRADKPWIAKTIRHFQAEQLMRR</sequence>
<proteinExistence type="predicted"/>
<name>A0A562RJB0_9BURK</name>
<evidence type="ECO:0000313" key="4">
    <source>
        <dbReference type="EMBL" id="TWI69159.1"/>
    </source>
</evidence>
<evidence type="ECO:0000256" key="2">
    <source>
        <dbReference type="ARBA" id="ARBA00023043"/>
    </source>
</evidence>
<evidence type="ECO:0000256" key="3">
    <source>
        <dbReference type="PROSITE-ProRule" id="PRU00023"/>
    </source>
</evidence>
<dbReference type="SUPFAM" id="SSF48403">
    <property type="entry name" value="Ankyrin repeat"/>
    <property type="match status" value="1"/>
</dbReference>
<protein>
    <submittedName>
        <fullName evidence="4">Uncharacterized protein</fullName>
    </submittedName>
</protein>
<dbReference type="SMART" id="SM00248">
    <property type="entry name" value="ANK"/>
    <property type="match status" value="4"/>
</dbReference>
<organism evidence="4 5">
    <name type="scientific">Pseudoduganella lurida</name>
    <dbReference type="NCBI Taxonomy" id="1036180"/>
    <lineage>
        <taxon>Bacteria</taxon>
        <taxon>Pseudomonadati</taxon>
        <taxon>Pseudomonadota</taxon>
        <taxon>Betaproteobacteria</taxon>
        <taxon>Burkholderiales</taxon>
        <taxon>Oxalobacteraceae</taxon>
        <taxon>Telluria group</taxon>
        <taxon>Pseudoduganella</taxon>
    </lineage>
</organism>
<feature type="repeat" description="ANK" evidence="3">
    <location>
        <begin position="118"/>
        <end position="146"/>
    </location>
</feature>